<dbReference type="Pfam" id="PF13563">
    <property type="entry name" value="2_5_RNA_ligase2"/>
    <property type="match status" value="1"/>
</dbReference>
<accession>A0A0D1J4A2</accession>
<comment type="caution">
    <text evidence="1">The sequence shown here is derived from an EMBL/GenBank/DDBJ whole genome shotgun (WGS) entry which is preliminary data.</text>
</comment>
<evidence type="ECO:0008006" key="3">
    <source>
        <dbReference type="Google" id="ProtNLM"/>
    </source>
</evidence>
<dbReference type="Gene3D" id="3.90.1140.10">
    <property type="entry name" value="Cyclic phosphodiesterase"/>
    <property type="match status" value="1"/>
</dbReference>
<evidence type="ECO:0000313" key="2">
    <source>
        <dbReference type="Proteomes" id="UP000032221"/>
    </source>
</evidence>
<organism evidence="1 2">
    <name type="scientific">Mycolicibacterium llatzerense</name>
    <dbReference type="NCBI Taxonomy" id="280871"/>
    <lineage>
        <taxon>Bacteria</taxon>
        <taxon>Bacillati</taxon>
        <taxon>Actinomycetota</taxon>
        <taxon>Actinomycetes</taxon>
        <taxon>Mycobacteriales</taxon>
        <taxon>Mycobacteriaceae</taxon>
        <taxon>Mycolicibacterium</taxon>
    </lineage>
</organism>
<dbReference type="InterPro" id="IPR009097">
    <property type="entry name" value="Cyclic_Pdiesterase"/>
</dbReference>
<dbReference type="EMBL" id="JXST01000017">
    <property type="protein sequence ID" value="KIU16448.1"/>
    <property type="molecule type" value="Genomic_DNA"/>
</dbReference>
<dbReference type="PATRIC" id="fig|280871.6.peg.2849"/>
<gene>
    <name evidence="1" type="ORF">TL10_13750</name>
</gene>
<dbReference type="STRING" id="280871.TL10_13750"/>
<dbReference type="RefSeq" id="WP_043398525.1">
    <property type="nucleotide sequence ID" value="NZ_JXST01000017.1"/>
</dbReference>
<dbReference type="AlphaFoldDB" id="A0A0D1J4A2"/>
<sequence length="168" mass="17903">MVHSVELLFDLDTEAVIRRAWDDLRAAGIAAQRPTARPHVTLVVADGMDHAVAQSLSTLLPRFPLPCRVGSALVFGRSAAVLARSIVPSAGLLEIHADACRLAADHLTSAPMPHTQPGDWSPHVTLGRRIPADRLGAALSIAGHPAEISGAFVGLRHWDGDARTERLI</sequence>
<protein>
    <recommendedName>
        <fullName evidence="3">2'-5' RNA ligase</fullName>
    </recommendedName>
</protein>
<dbReference type="OrthoDB" id="3397424at2"/>
<reference evidence="1 2" key="1">
    <citation type="submission" date="2015-01" db="EMBL/GenBank/DDBJ databases">
        <title>Genome sequence of Mycobacterium llatzerense and Mycobacterium immunogenum recovered from brain abscess.</title>
        <authorList>
            <person name="Greninger A.L."/>
            <person name="Langelier C."/>
            <person name="Cunningham G."/>
            <person name="Chiu C.Y."/>
            <person name="Miller S."/>
        </authorList>
    </citation>
    <scope>NUCLEOTIDE SEQUENCE [LARGE SCALE GENOMIC DNA]</scope>
    <source>
        <strain evidence="1 2">CLUC14</strain>
    </source>
</reference>
<dbReference type="SUPFAM" id="SSF55144">
    <property type="entry name" value="LigT-like"/>
    <property type="match status" value="1"/>
</dbReference>
<keyword evidence="2" id="KW-1185">Reference proteome</keyword>
<proteinExistence type="predicted"/>
<name>A0A0D1J4A2_9MYCO</name>
<evidence type="ECO:0000313" key="1">
    <source>
        <dbReference type="EMBL" id="KIU16448.1"/>
    </source>
</evidence>
<dbReference type="Proteomes" id="UP000032221">
    <property type="component" value="Unassembled WGS sequence"/>
</dbReference>